<feature type="signal peptide" evidence="21">
    <location>
        <begin position="1"/>
        <end position="26"/>
    </location>
</feature>
<evidence type="ECO:0000313" key="25">
    <source>
        <dbReference type="Proteomes" id="UP000887568"/>
    </source>
</evidence>
<dbReference type="Pfam" id="PF10613">
    <property type="entry name" value="Lig_chan-Glu_bd"/>
    <property type="match status" value="1"/>
</dbReference>
<evidence type="ECO:0008006" key="26">
    <source>
        <dbReference type="Google" id="ProtNLM"/>
    </source>
</evidence>
<keyword evidence="25" id="KW-1185">Reference proteome</keyword>
<evidence type="ECO:0000256" key="14">
    <source>
        <dbReference type="ARBA" id="ARBA00023303"/>
    </source>
</evidence>
<keyword evidence="7" id="KW-0406">Ion transport</keyword>
<dbReference type="OrthoDB" id="5984008at2759"/>
<feature type="binding site" evidence="17">
    <location>
        <position position="732"/>
    </location>
    <ligand>
        <name>L-glutamate</name>
        <dbReference type="ChEBI" id="CHEBI:29985"/>
    </ligand>
</feature>
<dbReference type="PANTHER" id="PTHR18966">
    <property type="entry name" value="IONOTROPIC GLUTAMATE RECEPTOR"/>
    <property type="match status" value="1"/>
</dbReference>
<dbReference type="GeneID" id="119730480"/>
<evidence type="ECO:0000256" key="2">
    <source>
        <dbReference type="ARBA" id="ARBA00022475"/>
    </source>
</evidence>
<evidence type="ECO:0000256" key="5">
    <source>
        <dbReference type="ARBA" id="ARBA00022989"/>
    </source>
</evidence>
<keyword evidence="9" id="KW-0675">Receptor</keyword>
<evidence type="ECO:0000259" key="22">
    <source>
        <dbReference type="SMART" id="SM00079"/>
    </source>
</evidence>
<dbReference type="FunFam" id="1.10.287.70:FF:000010">
    <property type="entry name" value="Putative glutamate receptor ionotropic kainate 1"/>
    <property type="match status" value="1"/>
</dbReference>
<dbReference type="PRINTS" id="PR00177">
    <property type="entry name" value="NMDARECEPTOR"/>
</dbReference>
<dbReference type="GO" id="GO:0038023">
    <property type="term" value="F:signaling receptor activity"/>
    <property type="evidence" value="ECO:0007669"/>
    <property type="project" value="InterPro"/>
</dbReference>
<feature type="binding site" evidence="17">
    <location>
        <position position="517"/>
    </location>
    <ligand>
        <name>L-glutamate</name>
        <dbReference type="ChEBI" id="CHEBI:29985"/>
    </ligand>
</feature>
<evidence type="ECO:0000256" key="21">
    <source>
        <dbReference type="SAM" id="SignalP"/>
    </source>
</evidence>
<evidence type="ECO:0000256" key="12">
    <source>
        <dbReference type="ARBA" id="ARBA00023273"/>
    </source>
</evidence>
<evidence type="ECO:0000256" key="16">
    <source>
        <dbReference type="ARBA" id="ARBA00034107"/>
    </source>
</evidence>
<protein>
    <recommendedName>
        <fullName evidence="26">Glutamate receptor</fullName>
    </recommendedName>
</protein>
<feature type="domain" description="Ionotropic glutamate receptor C-terminal" evidence="22">
    <location>
        <begin position="426"/>
        <end position="796"/>
    </location>
</feature>
<evidence type="ECO:0000256" key="6">
    <source>
        <dbReference type="ARBA" id="ARBA00023018"/>
    </source>
</evidence>
<dbReference type="FunFam" id="3.40.190.10:FF:000072">
    <property type="entry name" value="glutamate receptor ionotropic, kainate 4"/>
    <property type="match status" value="1"/>
</dbReference>
<feature type="transmembrane region" description="Helical" evidence="20">
    <location>
        <begin position="633"/>
        <end position="653"/>
    </location>
</feature>
<feature type="chain" id="PRO_5038275669" description="Glutamate receptor" evidence="21">
    <location>
        <begin position="27"/>
        <end position="907"/>
    </location>
</feature>
<dbReference type="Pfam" id="PF01094">
    <property type="entry name" value="ANF_receptor"/>
    <property type="match status" value="1"/>
</dbReference>
<dbReference type="EnsemblMetazoa" id="XM_038203416.1">
    <property type="protein sequence ID" value="XP_038059344.1"/>
    <property type="gene ID" value="LOC119730480"/>
</dbReference>
<keyword evidence="6" id="KW-0770">Synapse</keyword>
<feature type="binding site" evidence="17">
    <location>
        <position position="510"/>
    </location>
    <ligand>
        <name>L-glutamate</name>
        <dbReference type="ChEBI" id="CHEBI:29985"/>
    </ligand>
</feature>
<feature type="site" description="Crucial to convey clamshell closure to channel opening" evidence="18">
    <location>
        <position position="662"/>
    </location>
</feature>
<dbReference type="GO" id="GO:0045211">
    <property type="term" value="C:postsynaptic membrane"/>
    <property type="evidence" value="ECO:0007669"/>
    <property type="project" value="UniProtKB-SubCell"/>
</dbReference>
<keyword evidence="11" id="KW-0628">Postsynaptic cell membrane</keyword>
<feature type="binding site" evidence="17">
    <location>
        <position position="512"/>
    </location>
    <ligand>
        <name>L-glutamate</name>
        <dbReference type="ChEBI" id="CHEBI:29985"/>
    </ligand>
</feature>
<dbReference type="InterPro" id="IPR015683">
    <property type="entry name" value="Ionotropic_Glu_rcpt"/>
</dbReference>
<evidence type="ECO:0000256" key="19">
    <source>
        <dbReference type="PIRSR" id="PIRSR601508-3"/>
    </source>
</evidence>
<dbReference type="Gene3D" id="3.40.50.2300">
    <property type="match status" value="2"/>
</dbReference>
<dbReference type="Proteomes" id="UP000887568">
    <property type="component" value="Unplaced"/>
</dbReference>
<keyword evidence="3 20" id="KW-0812">Transmembrane</keyword>
<dbReference type="InterPro" id="IPR001508">
    <property type="entry name" value="Iono_Glu_rcpt_met"/>
</dbReference>
<dbReference type="InterPro" id="IPR019594">
    <property type="entry name" value="Glu/Gly-bd"/>
</dbReference>
<keyword evidence="14" id="KW-0407">Ion channel</keyword>
<dbReference type="GO" id="GO:0015276">
    <property type="term" value="F:ligand-gated monoatomic ion channel activity"/>
    <property type="evidence" value="ECO:0007669"/>
    <property type="project" value="InterPro"/>
</dbReference>
<dbReference type="SMART" id="SM00918">
    <property type="entry name" value="Lig_chan-Glu_bd"/>
    <property type="match status" value="1"/>
</dbReference>
<dbReference type="EnsemblMetazoa" id="XM_038203415.1">
    <property type="protein sequence ID" value="XP_038059343.1"/>
    <property type="gene ID" value="LOC119730480"/>
</dbReference>
<dbReference type="SUPFAM" id="SSF53850">
    <property type="entry name" value="Periplasmic binding protein-like II"/>
    <property type="match status" value="1"/>
</dbReference>
<feature type="domain" description="Ionotropic glutamate receptor L-glutamate and glycine-binding" evidence="23">
    <location>
        <begin position="436"/>
        <end position="501"/>
    </location>
</feature>
<keyword evidence="13" id="KW-1071">Ligand-gated ion channel</keyword>
<feature type="binding site" evidence="17">
    <location>
        <position position="684"/>
    </location>
    <ligand>
        <name>L-glutamate</name>
        <dbReference type="ChEBI" id="CHEBI:29985"/>
    </ligand>
</feature>
<keyword evidence="2" id="KW-1003">Cell membrane</keyword>
<evidence type="ECO:0000256" key="7">
    <source>
        <dbReference type="ARBA" id="ARBA00023065"/>
    </source>
</evidence>
<feature type="transmembrane region" description="Helical" evidence="20">
    <location>
        <begin position="557"/>
        <end position="576"/>
    </location>
</feature>
<dbReference type="InterPro" id="IPR001320">
    <property type="entry name" value="Iontro_rcpt_C"/>
</dbReference>
<keyword evidence="10" id="KW-0325">Glycoprotein</keyword>
<feature type="site" description="Interaction with the cone snail toxin Con-ikot-ikot" evidence="18">
    <location>
        <position position="689"/>
    </location>
</feature>
<dbReference type="Gene3D" id="1.10.287.70">
    <property type="match status" value="1"/>
</dbReference>
<evidence type="ECO:0000256" key="20">
    <source>
        <dbReference type="SAM" id="Phobius"/>
    </source>
</evidence>
<accession>A0A914A6B6</accession>
<evidence type="ECO:0000256" key="11">
    <source>
        <dbReference type="ARBA" id="ARBA00023257"/>
    </source>
</evidence>
<feature type="disulfide bond" evidence="19">
    <location>
        <begin position="744"/>
        <end position="799"/>
    </location>
</feature>
<dbReference type="FunFam" id="3.40.190.10:FF:000060">
    <property type="entry name" value="Glutamate receptor ionotropic, kainate 1"/>
    <property type="match status" value="1"/>
</dbReference>
<dbReference type="SUPFAM" id="SSF53822">
    <property type="entry name" value="Periplasmic binding protein-like I"/>
    <property type="match status" value="1"/>
</dbReference>
<reference evidence="24" key="1">
    <citation type="submission" date="2022-11" db="UniProtKB">
        <authorList>
            <consortium name="EnsemblMetazoa"/>
        </authorList>
    </citation>
    <scope>IDENTIFICATION</scope>
</reference>
<dbReference type="EnsemblMetazoa" id="XM_038203414.1">
    <property type="protein sequence ID" value="XP_038059342.1"/>
    <property type="gene ID" value="LOC119730480"/>
</dbReference>
<keyword evidence="4 21" id="KW-0732">Signal</keyword>
<evidence type="ECO:0000256" key="15">
    <source>
        <dbReference type="ARBA" id="ARBA00034104"/>
    </source>
</evidence>
<dbReference type="GO" id="GO:0042734">
    <property type="term" value="C:presynaptic membrane"/>
    <property type="evidence" value="ECO:0007669"/>
    <property type="project" value="UniProtKB-SubCell"/>
</dbReference>
<dbReference type="InterPro" id="IPR028082">
    <property type="entry name" value="Peripla_BP_I"/>
</dbReference>
<evidence type="ECO:0000259" key="23">
    <source>
        <dbReference type="SMART" id="SM00918"/>
    </source>
</evidence>
<name>A0A914A6B6_PATMI</name>
<dbReference type="InterPro" id="IPR001828">
    <property type="entry name" value="ANF_lig-bd_rcpt"/>
</dbReference>
<dbReference type="RefSeq" id="XP_038059343.1">
    <property type="nucleotide sequence ID" value="XM_038203415.1"/>
</dbReference>
<dbReference type="SMART" id="SM00079">
    <property type="entry name" value="PBPe"/>
    <property type="match status" value="1"/>
</dbReference>
<evidence type="ECO:0000256" key="1">
    <source>
        <dbReference type="ARBA" id="ARBA00022448"/>
    </source>
</evidence>
<evidence type="ECO:0000256" key="10">
    <source>
        <dbReference type="ARBA" id="ARBA00023180"/>
    </source>
</evidence>
<evidence type="ECO:0000256" key="13">
    <source>
        <dbReference type="ARBA" id="ARBA00023286"/>
    </source>
</evidence>
<evidence type="ECO:0000256" key="17">
    <source>
        <dbReference type="PIRSR" id="PIRSR601508-1"/>
    </source>
</evidence>
<dbReference type="Pfam" id="PF00060">
    <property type="entry name" value="Lig_chan"/>
    <property type="match status" value="1"/>
</dbReference>
<feature type="transmembrane region" description="Helical" evidence="20">
    <location>
        <begin position="817"/>
        <end position="841"/>
    </location>
</feature>
<dbReference type="AlphaFoldDB" id="A0A914A6B6"/>
<dbReference type="RefSeq" id="XP_038059342.1">
    <property type="nucleotide sequence ID" value="XM_038203414.1"/>
</dbReference>
<organism evidence="24 25">
    <name type="scientific">Patiria miniata</name>
    <name type="common">Bat star</name>
    <name type="synonym">Asterina miniata</name>
    <dbReference type="NCBI Taxonomy" id="46514"/>
    <lineage>
        <taxon>Eukaryota</taxon>
        <taxon>Metazoa</taxon>
        <taxon>Echinodermata</taxon>
        <taxon>Eleutherozoa</taxon>
        <taxon>Asterozoa</taxon>
        <taxon>Asteroidea</taxon>
        <taxon>Valvatacea</taxon>
        <taxon>Valvatida</taxon>
        <taxon>Asterinidae</taxon>
        <taxon>Patiria</taxon>
    </lineage>
</organism>
<sequence length="907" mass="102821">MERISMKRNVVVGAVTVLFLIFTVQTAEERQPDEVRIGGIFIKNSKYEQAFRFAVNRINRKRVPVNGAPANDTLFELVPVVEHVAGKNSFDAYKKVCRLLAQEGGVAALFGPSTAEGNLAVEGVSDRLDVPHIIARWEHKDRPDGNQHRFVNLYPHNRYISVLLSNLTEAYAWKKMTIVYQDEEALLRLHHVLERSRGELTLRKMTGHNLNMLLKEIKRSGTYHIIIDCRQEMLRPALELLLELQMLQSHYHYIFPSMDTCLIDMMRYTGGSVNITSFHLMNMNSIRVKTTRRDWHHYQALEGAPYNETPFTTDIAFMFDAVSVAKQGLHDFSGPVSTQQLSCDAGQQDWDVGLSYFNALKSVNMLDGLTGEIRFDSNGERVEPTFYVSEVRGDGLEQVGSWSAMQGLRFDPIIEPTSNISKVNRTLKVTTIMEKPYVMLREPTDGTQLEGNDRYEGYCIDLLKMISEEVGFEYEIQLVNDGNYGAEVDGRWNGMIGELIEGVADMAVAPLTITYVREQVVDFSKPYMHLGITILYRVPEPQNPGVFSFLNPLSFDIWMYVVIAFLVVALTMFLIARFSPYEWYNEHPCNPDYDKVENQFNLLSCIWFAFGGLMQQGSEVNPRAFSTRVLSGFWWFFSLILVSSYTANLAAFLTVERMVSPIDGADDLAKQTKIQYGTRSSGSSHTFFKRSNIETYKTMWEFMSSRPNVFMNTYTDGVLRVLREKNYAFLMESTMAEYVVARHCKNLTTIGGLLNSRGYGIGTPLGSKLRDRITSAVLKAQENESLMKLKSKWWNSEQCIVEGANNSDANELGLENIGGIFLVLIAGVVLGILVAVAEFIWKSRQNAEIDRKSLCAEMMAEFRFACRCNGKPRATQRNIDHKYMPAPYPSGGMNGQTFPMSMAETVA</sequence>
<keyword evidence="19" id="KW-1015">Disulfide bond</keyword>
<evidence type="ECO:0000256" key="3">
    <source>
        <dbReference type="ARBA" id="ARBA00022692"/>
    </source>
</evidence>
<keyword evidence="5 20" id="KW-1133">Transmembrane helix</keyword>
<feature type="site" description="Interaction with the cone snail toxin Con-ikot-ikot" evidence="18">
    <location>
        <position position="779"/>
    </location>
</feature>
<keyword evidence="1" id="KW-0813">Transport</keyword>
<evidence type="ECO:0000256" key="9">
    <source>
        <dbReference type="ARBA" id="ARBA00023170"/>
    </source>
</evidence>
<evidence type="ECO:0000256" key="18">
    <source>
        <dbReference type="PIRSR" id="PIRSR601508-2"/>
    </source>
</evidence>
<keyword evidence="8 20" id="KW-0472">Membrane</keyword>
<comment type="subcellular location">
    <subcellularLocation>
        <location evidence="15">Postsynaptic cell membrane</location>
        <topology evidence="15">Multi-pass membrane protein</topology>
    </subcellularLocation>
    <subcellularLocation>
        <location evidence="16">Presynaptic cell membrane</location>
        <topology evidence="16">Multi-pass membrane protein</topology>
    </subcellularLocation>
</comment>
<evidence type="ECO:0000313" key="24">
    <source>
        <dbReference type="EnsemblMetazoa" id="XP_038059343.1"/>
    </source>
</evidence>
<proteinExistence type="predicted"/>
<evidence type="ECO:0000256" key="4">
    <source>
        <dbReference type="ARBA" id="ARBA00022729"/>
    </source>
</evidence>
<dbReference type="OMA" id="QCKFRVI"/>
<keyword evidence="12" id="KW-0966">Cell projection</keyword>
<evidence type="ECO:0000256" key="8">
    <source>
        <dbReference type="ARBA" id="ARBA00023136"/>
    </source>
</evidence>
<feature type="binding site" evidence="17">
    <location>
        <position position="683"/>
    </location>
    <ligand>
        <name>L-glutamate</name>
        <dbReference type="ChEBI" id="CHEBI:29985"/>
    </ligand>
</feature>
<dbReference type="Gene3D" id="3.40.190.10">
    <property type="entry name" value="Periplasmic binding protein-like II"/>
    <property type="match status" value="2"/>
</dbReference>
<dbReference type="RefSeq" id="XP_038059344.1">
    <property type="nucleotide sequence ID" value="XM_038203416.1"/>
</dbReference>